<dbReference type="GO" id="GO:0006890">
    <property type="term" value="P:retrograde vesicle-mediated transport, Golgi to endoplasmic reticulum"/>
    <property type="evidence" value="ECO:0007669"/>
    <property type="project" value="TreeGrafter"/>
</dbReference>
<evidence type="ECO:0000256" key="5">
    <source>
        <dbReference type="ARBA" id="ARBA00022927"/>
    </source>
</evidence>
<evidence type="ECO:0000313" key="13">
    <source>
        <dbReference type="Proteomes" id="UP000030680"/>
    </source>
</evidence>
<sequence>MDRTPEFRNVLQTLGYGENFPSWERRKPNCSEFVALALETHQKINSTKEYISSKRRKYLMFTTGNLVMSEKERDSFEAYVSKNLKESFSLLMQLKNLVTTDDHPKEAKESCLRAYRLGVISSLMELLRTVEEDFSALRTQRVVSITASVDPRITQKTNTSNNTERPLSRKAIENSNSRNKMDELPQGLKSQGQKQLLWEGENQTMLLELMETLEQVKSVERQAVEIASLNQVLSMKLSEQAEEIESLYHDAIQSLENVQKGNKELKRLSKKSSSWNFYWIFCILIATFSLLFLHWIS</sequence>
<reference evidence="13" key="1">
    <citation type="journal article" date="2013" name="Science">
        <title>Gene transfer from bacteria and archaea facilitated evolution of an extremophilic eukaryote.</title>
        <authorList>
            <person name="Schonknecht G."/>
            <person name="Chen W.H."/>
            <person name="Ternes C.M."/>
            <person name="Barbier G.G."/>
            <person name="Shrestha R.P."/>
            <person name="Stanke M."/>
            <person name="Brautigam A."/>
            <person name="Baker B.J."/>
            <person name="Banfield J.F."/>
            <person name="Garavito R.M."/>
            <person name="Carr K."/>
            <person name="Wilkerson C."/>
            <person name="Rensing S.A."/>
            <person name="Gagneul D."/>
            <person name="Dickenson N.E."/>
            <person name="Oesterhelt C."/>
            <person name="Lercher M.J."/>
            <person name="Weber A.P."/>
        </authorList>
    </citation>
    <scope>NUCLEOTIDE SEQUENCE [LARGE SCALE GENOMIC DNA]</scope>
    <source>
        <strain evidence="13">074W</strain>
    </source>
</reference>
<evidence type="ECO:0000256" key="3">
    <source>
        <dbReference type="ARBA" id="ARBA00022448"/>
    </source>
</evidence>
<dbReference type="RefSeq" id="XP_005707987.1">
    <property type="nucleotide sequence ID" value="XM_005707930.1"/>
</dbReference>
<evidence type="ECO:0000313" key="12">
    <source>
        <dbReference type="EMBL" id="EME31467.1"/>
    </source>
</evidence>
<feature type="region of interest" description="Disordered" evidence="9">
    <location>
        <begin position="154"/>
        <end position="186"/>
    </location>
</feature>
<dbReference type="STRING" id="130081.M2XMQ5"/>
<evidence type="ECO:0000256" key="10">
    <source>
        <dbReference type="SAM" id="Phobius"/>
    </source>
</evidence>
<accession>M2XMQ5</accession>
<dbReference type="SUPFAM" id="SSF47661">
    <property type="entry name" value="t-snare proteins"/>
    <property type="match status" value="1"/>
</dbReference>
<evidence type="ECO:0000256" key="6">
    <source>
        <dbReference type="ARBA" id="ARBA00022989"/>
    </source>
</evidence>
<keyword evidence="6 10" id="KW-1133">Transmembrane helix</keyword>
<dbReference type="eggNOG" id="KOG3894">
    <property type="taxonomic scope" value="Eukaryota"/>
</dbReference>
<feature type="transmembrane region" description="Helical" evidence="10">
    <location>
        <begin position="275"/>
        <end position="296"/>
    </location>
</feature>
<organism evidence="12 13">
    <name type="scientific">Galdieria sulphuraria</name>
    <name type="common">Red alga</name>
    <dbReference type="NCBI Taxonomy" id="130081"/>
    <lineage>
        <taxon>Eukaryota</taxon>
        <taxon>Rhodophyta</taxon>
        <taxon>Bangiophyceae</taxon>
        <taxon>Galdieriales</taxon>
        <taxon>Galdieriaceae</taxon>
        <taxon>Galdieria</taxon>
    </lineage>
</organism>
<dbReference type="OMA" id="YWIFCIL"/>
<feature type="domain" description="T-SNARE coiled-coil homology" evidence="11">
    <location>
        <begin position="206"/>
        <end position="268"/>
    </location>
</feature>
<protein>
    <submittedName>
        <fullName evidence="12">Syntaxin 18</fullName>
    </submittedName>
</protein>
<dbReference type="GO" id="GO:0005783">
    <property type="term" value="C:endoplasmic reticulum"/>
    <property type="evidence" value="ECO:0007669"/>
    <property type="project" value="TreeGrafter"/>
</dbReference>
<dbReference type="PROSITE" id="PS50192">
    <property type="entry name" value="T_SNARE"/>
    <property type="match status" value="1"/>
</dbReference>
<evidence type="ECO:0000256" key="9">
    <source>
        <dbReference type="SAM" id="MobiDB-lite"/>
    </source>
</evidence>
<comment type="subcellular location">
    <subcellularLocation>
        <location evidence="1">Membrane</location>
        <topology evidence="1">Single-pass type IV membrane protein</topology>
    </subcellularLocation>
</comment>
<evidence type="ECO:0000259" key="11">
    <source>
        <dbReference type="PROSITE" id="PS50192"/>
    </source>
</evidence>
<gene>
    <name evidence="12" type="ORF">Gasu_14240</name>
</gene>
<proteinExistence type="inferred from homology"/>
<keyword evidence="8 10" id="KW-0472">Membrane</keyword>
<dbReference type="InterPro" id="IPR000727">
    <property type="entry name" value="T_SNARE_dom"/>
</dbReference>
<comment type="similarity">
    <text evidence="2">Belongs to the syntaxin family.</text>
</comment>
<dbReference type="PANTHER" id="PTHR15959">
    <property type="entry name" value="SYNTAXIN-18"/>
    <property type="match status" value="1"/>
</dbReference>
<name>M2XMQ5_GALSU</name>
<dbReference type="GeneID" id="17090108"/>
<evidence type="ECO:0000256" key="2">
    <source>
        <dbReference type="ARBA" id="ARBA00009063"/>
    </source>
</evidence>
<dbReference type="SUPFAM" id="SSF58038">
    <property type="entry name" value="SNARE fusion complex"/>
    <property type="match status" value="1"/>
</dbReference>
<keyword evidence="13" id="KW-1185">Reference proteome</keyword>
<dbReference type="AlphaFoldDB" id="M2XMQ5"/>
<dbReference type="Proteomes" id="UP000030680">
    <property type="component" value="Unassembled WGS sequence"/>
</dbReference>
<dbReference type="OrthoDB" id="3016at2759"/>
<keyword evidence="7" id="KW-0175">Coiled coil</keyword>
<dbReference type="GO" id="GO:0015031">
    <property type="term" value="P:protein transport"/>
    <property type="evidence" value="ECO:0007669"/>
    <property type="project" value="UniProtKB-KW"/>
</dbReference>
<keyword evidence="4 10" id="KW-0812">Transmembrane</keyword>
<dbReference type="Gramene" id="EME31467">
    <property type="protein sequence ID" value="EME31467"/>
    <property type="gene ID" value="Gasu_14240"/>
</dbReference>
<dbReference type="GO" id="GO:0031201">
    <property type="term" value="C:SNARE complex"/>
    <property type="evidence" value="ECO:0007669"/>
    <property type="project" value="TreeGrafter"/>
</dbReference>
<dbReference type="Gene3D" id="1.20.5.110">
    <property type="match status" value="1"/>
</dbReference>
<evidence type="ECO:0000256" key="4">
    <source>
        <dbReference type="ARBA" id="ARBA00022692"/>
    </source>
</evidence>
<dbReference type="InterPro" id="IPR010989">
    <property type="entry name" value="SNARE"/>
</dbReference>
<keyword evidence="3" id="KW-0813">Transport</keyword>
<evidence type="ECO:0000256" key="1">
    <source>
        <dbReference type="ARBA" id="ARBA00004211"/>
    </source>
</evidence>
<keyword evidence="5" id="KW-0653">Protein transport</keyword>
<dbReference type="KEGG" id="gsl:Gasu_14240"/>
<dbReference type="PANTHER" id="PTHR15959:SF0">
    <property type="entry name" value="SYNTAXIN-18"/>
    <property type="match status" value="1"/>
</dbReference>
<evidence type="ECO:0000256" key="8">
    <source>
        <dbReference type="ARBA" id="ARBA00023136"/>
    </source>
</evidence>
<feature type="compositionally biased region" description="Polar residues" evidence="9">
    <location>
        <begin position="154"/>
        <end position="165"/>
    </location>
</feature>
<dbReference type="EMBL" id="KB454492">
    <property type="protein sequence ID" value="EME31467.1"/>
    <property type="molecule type" value="Genomic_DNA"/>
</dbReference>
<evidence type="ECO:0000256" key="7">
    <source>
        <dbReference type="ARBA" id="ARBA00023054"/>
    </source>
</evidence>